<dbReference type="SUPFAM" id="SSF53756">
    <property type="entry name" value="UDP-Glycosyltransferase/glycogen phosphorylase"/>
    <property type="match status" value="1"/>
</dbReference>
<evidence type="ECO:0000313" key="1">
    <source>
        <dbReference type="EMBL" id="MCQ8241223.1"/>
    </source>
</evidence>
<dbReference type="Gene3D" id="3.40.50.2000">
    <property type="entry name" value="Glycogen Phosphorylase B"/>
    <property type="match status" value="2"/>
</dbReference>
<dbReference type="Pfam" id="PF13692">
    <property type="entry name" value="Glyco_trans_1_4"/>
    <property type="match status" value="1"/>
</dbReference>
<comment type="caution">
    <text evidence="1">The sequence shown here is derived from an EMBL/GenBank/DDBJ whole genome shotgun (WGS) entry which is preliminary data.</text>
</comment>
<dbReference type="RefSeq" id="WP_422919974.1">
    <property type="nucleotide sequence ID" value="NZ_JAMZEJ010000006.1"/>
</dbReference>
<dbReference type="EMBL" id="JAMZEJ010000006">
    <property type="protein sequence ID" value="MCQ8241223.1"/>
    <property type="molecule type" value="Genomic_DNA"/>
</dbReference>
<dbReference type="PANTHER" id="PTHR12526">
    <property type="entry name" value="GLYCOSYLTRANSFERASE"/>
    <property type="match status" value="1"/>
</dbReference>
<keyword evidence="1" id="KW-0808">Transferase</keyword>
<dbReference type="GO" id="GO:0016757">
    <property type="term" value="F:glycosyltransferase activity"/>
    <property type="evidence" value="ECO:0007669"/>
    <property type="project" value="UniProtKB-KW"/>
</dbReference>
<gene>
    <name evidence="1" type="ORF">NFI88_10265</name>
</gene>
<proteinExistence type="predicted"/>
<protein>
    <submittedName>
        <fullName evidence="1">Glycosyltransferase</fullName>
        <ecNumber evidence="1">2.4.-.-</ecNumber>
    </submittedName>
</protein>
<reference evidence="1 2" key="1">
    <citation type="submission" date="2022-06" db="EMBL/GenBank/DDBJ databases">
        <title>Rhizosaccharibacter gen. nov. sp. nov. KSS12, endophytic bacteria isolated from sugarcane.</title>
        <authorList>
            <person name="Pitiwittayakul N."/>
        </authorList>
    </citation>
    <scope>NUCLEOTIDE SEQUENCE [LARGE SCALE GENOMIC DNA]</scope>
    <source>
        <strain evidence="1 2">KSS12</strain>
    </source>
</reference>
<keyword evidence="1" id="KW-0328">Glycosyltransferase</keyword>
<evidence type="ECO:0000313" key="2">
    <source>
        <dbReference type="Proteomes" id="UP001524547"/>
    </source>
</evidence>
<dbReference type="Proteomes" id="UP001524547">
    <property type="component" value="Unassembled WGS sequence"/>
</dbReference>
<sequence>MGDTTWRSAPTEAERAFIALVLRPASYHRLHPDVAAAGGDPLEHFLTAGLREGRSPTPLFDPAFYRARAKLPPDMPDLFLHFLRIGAAAGHDPHPLVDLGFLRRCEPGGPPFRYLACLLDEEPGADIAPNSFFDPRFYRERVGIQRGSLLLHYVEEGWRAGIPPHPLFDPAHYRQQRPDVAAAGLDPLSHFRVSGAAEGVSPHPMVAAPDRLHPNGELCPFFDPDFYRLRNADVSREGLDPLLHFLSDGIREERDPHPLFDTAFYRRHHPDVEASGVPPFLHYVKYGSREPNRDPNSFFDTARFLAQVPEAADHRWGPLGYYLDHPEAQRLTLSSGFDPSYYLAVNPDVASHRTGPLSHFLFKGRSEGRGPCPRRLQDHPWRGPAGDAVTVASAPRAGGRPILLVSHEASRSGAVLCALNAAKAINAASPGRCRVLLFQDGPMRPGFESVADTVALPVGIPHPARLSALADLLFSFIRDMPDGIVVLNTAAMRDAVPIVSALKIRPVVWLHEMPISLDAALGGADTIRMLAGSASAMITVSVVARDALCAHYDLPRDRLNVIPNGVTPPQVAVSSREHWHGLRTELRLPPDALVVVGCGQVEFRKGTDLFIKVAQRVIARSVSAPDHSALRQACFLWIGPMPDRFFGALCQHDIERAGLDRRVRLLGEQEDVGRFLSAADLFLTTSREEAYGLAGMEAALAGLRVISFEGCGNAESLAASGRLIQVPYGDTDAMAAAVLDHGDRPARRTHRLPPWQGDLPSWATWLQQFDRLLERPSSFPLGGDSILLPASTTGSARGGRLALVQEDGKPPMLPAATAIPATLPRAGRAALARRLRAPAP</sequence>
<dbReference type="EC" id="2.4.-.-" evidence="1"/>
<name>A0ABT1VY14_9PROT</name>
<keyword evidence="2" id="KW-1185">Reference proteome</keyword>
<accession>A0ABT1VY14</accession>
<organism evidence="1 2">
    <name type="scientific">Rhizosaccharibacter radicis</name>
    <dbReference type="NCBI Taxonomy" id="2782605"/>
    <lineage>
        <taxon>Bacteria</taxon>
        <taxon>Pseudomonadati</taxon>
        <taxon>Pseudomonadota</taxon>
        <taxon>Alphaproteobacteria</taxon>
        <taxon>Acetobacterales</taxon>
        <taxon>Acetobacteraceae</taxon>
        <taxon>Rhizosaccharibacter</taxon>
    </lineage>
</organism>